<dbReference type="CDD" id="cd18809">
    <property type="entry name" value="SF1_C_RecD"/>
    <property type="match status" value="1"/>
</dbReference>
<dbReference type="OrthoDB" id="1826980at2"/>
<dbReference type="SUPFAM" id="SSF52540">
    <property type="entry name" value="P-loop containing nucleoside triphosphate hydrolases"/>
    <property type="match status" value="2"/>
</dbReference>
<dbReference type="GO" id="GO:0006310">
    <property type="term" value="P:DNA recombination"/>
    <property type="evidence" value="ECO:0007669"/>
    <property type="project" value="TreeGrafter"/>
</dbReference>
<dbReference type="InterPro" id="IPR029493">
    <property type="entry name" value="RecD2-like_HHH"/>
</dbReference>
<dbReference type="GO" id="GO:0005524">
    <property type="term" value="F:ATP binding"/>
    <property type="evidence" value="ECO:0007669"/>
    <property type="project" value="UniProtKB-KW"/>
</dbReference>
<organism evidence="5 6">
    <name type="scientific">Celeribacter halophilus</name>
    <dbReference type="NCBI Taxonomy" id="576117"/>
    <lineage>
        <taxon>Bacteria</taxon>
        <taxon>Pseudomonadati</taxon>
        <taxon>Pseudomonadota</taxon>
        <taxon>Alphaproteobacteria</taxon>
        <taxon>Rhodobacterales</taxon>
        <taxon>Roseobacteraceae</taxon>
        <taxon>Celeribacter</taxon>
    </lineage>
</organism>
<dbReference type="PANTHER" id="PTHR43788">
    <property type="entry name" value="DNA2/NAM7 HELICASE FAMILY MEMBER"/>
    <property type="match status" value="1"/>
</dbReference>
<keyword evidence="6" id="KW-1185">Reference proteome</keyword>
<evidence type="ECO:0000256" key="1">
    <source>
        <dbReference type="ARBA" id="ARBA00022741"/>
    </source>
</evidence>
<dbReference type="GeneID" id="98667102"/>
<name>A0A1I3XCQ0_9RHOB</name>
<dbReference type="GO" id="GO:0017116">
    <property type="term" value="F:single-stranded DNA helicase activity"/>
    <property type="evidence" value="ECO:0007669"/>
    <property type="project" value="TreeGrafter"/>
</dbReference>
<dbReference type="Pfam" id="PF13604">
    <property type="entry name" value="AAA_30"/>
    <property type="match status" value="1"/>
</dbReference>
<dbReference type="Gene3D" id="1.10.10.2220">
    <property type="match status" value="1"/>
</dbReference>
<dbReference type="GO" id="GO:0009338">
    <property type="term" value="C:exodeoxyribonuclease V complex"/>
    <property type="evidence" value="ECO:0007669"/>
    <property type="project" value="TreeGrafter"/>
</dbReference>
<dbReference type="Gene3D" id="2.30.30.940">
    <property type="match status" value="1"/>
</dbReference>
<dbReference type="PANTHER" id="PTHR43788:SF6">
    <property type="entry name" value="DNA HELICASE B"/>
    <property type="match status" value="1"/>
</dbReference>
<dbReference type="InterPro" id="IPR050534">
    <property type="entry name" value="Coronavir_polyprotein_1ab"/>
</dbReference>
<accession>A0A1I3XCQ0</accession>
<evidence type="ECO:0000256" key="2">
    <source>
        <dbReference type="ARBA" id="ARBA00022840"/>
    </source>
</evidence>
<dbReference type="AlphaFoldDB" id="A0A1I3XCQ0"/>
<evidence type="ECO:0000313" key="5">
    <source>
        <dbReference type="EMBL" id="SFK17332.1"/>
    </source>
</evidence>
<protein>
    <submittedName>
        <fullName evidence="5">Exodeoxyribonuclease V alpha subunit</fullName>
    </submittedName>
</protein>
<dbReference type="Gene3D" id="3.40.50.300">
    <property type="entry name" value="P-loop containing nucleotide triphosphate hydrolases"/>
    <property type="match status" value="2"/>
</dbReference>
<dbReference type="CDD" id="cd17933">
    <property type="entry name" value="DEXSc_RecD-like"/>
    <property type="match status" value="1"/>
</dbReference>
<keyword evidence="2" id="KW-0067">ATP-binding</keyword>
<feature type="domain" description="UvrD-like helicase C-terminal" evidence="3">
    <location>
        <begin position="575"/>
        <end position="621"/>
    </location>
</feature>
<proteinExistence type="predicted"/>
<dbReference type="EMBL" id="FORY01000048">
    <property type="protein sequence ID" value="SFK17332.1"/>
    <property type="molecule type" value="Genomic_DNA"/>
</dbReference>
<dbReference type="InterPro" id="IPR027785">
    <property type="entry name" value="UvrD-like_helicase_C"/>
</dbReference>
<reference evidence="5 6" key="1">
    <citation type="submission" date="2016-10" db="EMBL/GenBank/DDBJ databases">
        <authorList>
            <person name="de Groot N.N."/>
        </authorList>
    </citation>
    <scope>NUCLEOTIDE SEQUENCE [LARGE SCALE GENOMIC DNA]</scope>
    <source>
        <strain evidence="5 6">CGMCC 1.8891</strain>
    </source>
</reference>
<dbReference type="Pfam" id="PF14490">
    <property type="entry name" value="HHH_RecD2"/>
    <property type="match status" value="1"/>
</dbReference>
<keyword evidence="1" id="KW-0547">Nucleotide-binding</keyword>
<evidence type="ECO:0000259" key="4">
    <source>
        <dbReference type="Pfam" id="PF14490"/>
    </source>
</evidence>
<evidence type="ECO:0000259" key="3">
    <source>
        <dbReference type="Pfam" id="PF13538"/>
    </source>
</evidence>
<evidence type="ECO:0000313" key="6">
    <source>
        <dbReference type="Proteomes" id="UP000183299"/>
    </source>
</evidence>
<dbReference type="STRING" id="576117.SAMN04488138_1486"/>
<dbReference type="Proteomes" id="UP000183299">
    <property type="component" value="Unassembled WGS sequence"/>
</dbReference>
<feature type="domain" description="ATP-dependent RecD2 DNA helicase-like helix-hairpin-helix" evidence="4">
    <location>
        <begin position="85"/>
        <end position="167"/>
    </location>
</feature>
<dbReference type="RefSeq" id="WP_082715314.1">
    <property type="nucleotide sequence ID" value="NZ_FORY01000048.1"/>
</dbReference>
<gene>
    <name evidence="5" type="ORF">SAMN04488138_1486</name>
</gene>
<dbReference type="Pfam" id="PF13538">
    <property type="entry name" value="UvrD_C_2"/>
    <property type="match status" value="1"/>
</dbReference>
<sequence>MSMSFKGRTLPKPTPLPRPSRAFASYIASDKEFRGIGPALATRLEARFGEHLRDVIADHDPRVAEIVGEDVAQATFIAYEVKAHEADVIDWLQHAGIDEEVGVRNAIKIGRCWGGEAVQALADNPYVLLSFLPWKIVDQIARHLGVHADDSRRYSAAVEAVLYSHLDANHTAVNLEDVKRGIVQLLGSLPVRHTAIEIIDKAVLEGGAVRLGDTLQPYGAAVMEAEVASWLFDASHQSAYEDLALPAETNEALDIKINRYEKRSPYPLTEMQRQAIKLGVTSRVMVLAGYAGSGKTASLRGVCEIASEQGRGLHLMALSGRAAQRISDSTGLHARTIAGFLKSAKEKKTKVGPGDIIVIDEASMVDLPLLWRILRVIGEASLLLVGDPAQLPPIGFGLTFHAICKDTCTPKVVLDKVLRQTAESGIPEIAEAVRNGHTVDLPSFEGLHEGITYDACSAKETVDRLQYITSRLISDGACRDDIQILSPVRNGPGGIDVINRSFHRQKHEKTAGEFFPGRKDIAEDDPIIWTQNDWARCLMNGSLGRVHSAYEDIAHVSLDGKDHDLTDADSDFVELAYAISVHKSQGSQWPCVIVPIFQSRILDRTLIYTAITRATKQVILVGDPIALQRSITAPPSASLRKIGLYEHIRHANVRCHEVEDLP</sequence>
<dbReference type="InterPro" id="IPR027417">
    <property type="entry name" value="P-loop_NTPase"/>
</dbReference>